<dbReference type="AlphaFoldDB" id="A0A109MYA7"/>
<sequence>MEIRKASGKDAEELAALFNHVEDSGFMLFNPGERKATNIQMEKQIEQIEKNPHSVFLVAASGHDLHGYLLLVGNGLERTRHSAKIVIGIKEGERGKGIGSRLFQEMEEFARLNGIRRLELSVIANNVHALSLYAKMEFEQEGVKRESLFFDGMYHDEYVLSKLL</sequence>
<dbReference type="Pfam" id="PF00583">
    <property type="entry name" value="Acetyltransf_1"/>
    <property type="match status" value="1"/>
</dbReference>
<organism evidence="4 5">
    <name type="scientific">Peribacillus simplex</name>
    <dbReference type="NCBI Taxonomy" id="1478"/>
    <lineage>
        <taxon>Bacteria</taxon>
        <taxon>Bacillati</taxon>
        <taxon>Bacillota</taxon>
        <taxon>Bacilli</taxon>
        <taxon>Bacillales</taxon>
        <taxon>Bacillaceae</taxon>
        <taxon>Peribacillus</taxon>
    </lineage>
</organism>
<keyword evidence="5" id="KW-1185">Reference proteome</keyword>
<dbReference type="EMBL" id="LNNH01000019">
    <property type="protein sequence ID" value="KWW20012.1"/>
    <property type="molecule type" value="Genomic_DNA"/>
</dbReference>
<dbReference type="Proteomes" id="UP000064189">
    <property type="component" value="Unassembled WGS sequence"/>
</dbReference>
<comment type="caution">
    <text evidence="4">The sequence shown here is derived from an EMBL/GenBank/DDBJ whole genome shotgun (WGS) entry which is preliminary data.</text>
</comment>
<name>A0A109MYA7_9BACI</name>
<dbReference type="Gene3D" id="3.40.630.30">
    <property type="match status" value="1"/>
</dbReference>
<dbReference type="RefSeq" id="WP_061142201.1">
    <property type="nucleotide sequence ID" value="NZ_LNNH01000019.1"/>
</dbReference>
<dbReference type="GO" id="GO:0016747">
    <property type="term" value="F:acyltransferase activity, transferring groups other than amino-acyl groups"/>
    <property type="evidence" value="ECO:0007669"/>
    <property type="project" value="InterPro"/>
</dbReference>
<proteinExistence type="predicted"/>
<dbReference type="PANTHER" id="PTHR43877">
    <property type="entry name" value="AMINOALKYLPHOSPHONATE N-ACETYLTRANSFERASE-RELATED-RELATED"/>
    <property type="match status" value="1"/>
</dbReference>
<dbReference type="PANTHER" id="PTHR43877:SF2">
    <property type="entry name" value="AMINOALKYLPHOSPHONATE N-ACETYLTRANSFERASE-RELATED"/>
    <property type="match status" value="1"/>
</dbReference>
<dbReference type="InterPro" id="IPR050832">
    <property type="entry name" value="Bact_Acetyltransf"/>
</dbReference>
<dbReference type="SUPFAM" id="SSF55729">
    <property type="entry name" value="Acyl-CoA N-acyltransferases (Nat)"/>
    <property type="match status" value="1"/>
</dbReference>
<dbReference type="InterPro" id="IPR000182">
    <property type="entry name" value="GNAT_dom"/>
</dbReference>
<dbReference type="CDD" id="cd04301">
    <property type="entry name" value="NAT_SF"/>
    <property type="match status" value="1"/>
</dbReference>
<evidence type="ECO:0000256" key="2">
    <source>
        <dbReference type="ARBA" id="ARBA00023315"/>
    </source>
</evidence>
<gene>
    <name evidence="4" type="ORF">AS888_06205</name>
</gene>
<dbReference type="InterPro" id="IPR016181">
    <property type="entry name" value="Acyl_CoA_acyltransferase"/>
</dbReference>
<keyword evidence="1" id="KW-0808">Transferase</keyword>
<keyword evidence="2" id="KW-0012">Acyltransferase</keyword>
<evidence type="ECO:0000259" key="3">
    <source>
        <dbReference type="PROSITE" id="PS51186"/>
    </source>
</evidence>
<reference evidence="4 5" key="1">
    <citation type="submission" date="2015-11" db="EMBL/GenBank/DDBJ databases">
        <title>Genome Sequence of Bacillus simplex strain VanAntwerpen2.</title>
        <authorList>
            <person name="Couger M.B."/>
        </authorList>
    </citation>
    <scope>NUCLEOTIDE SEQUENCE [LARGE SCALE GENOMIC DNA]</scope>
    <source>
        <strain evidence="4 5">VanAntwerpen02</strain>
    </source>
</reference>
<protein>
    <recommendedName>
        <fullName evidence="3">N-acetyltransferase domain-containing protein</fullName>
    </recommendedName>
</protein>
<evidence type="ECO:0000256" key="1">
    <source>
        <dbReference type="ARBA" id="ARBA00022679"/>
    </source>
</evidence>
<dbReference type="PROSITE" id="PS51186">
    <property type="entry name" value="GNAT"/>
    <property type="match status" value="1"/>
</dbReference>
<accession>A0A109MYA7</accession>
<feature type="domain" description="N-acetyltransferase" evidence="3">
    <location>
        <begin position="1"/>
        <end position="164"/>
    </location>
</feature>
<evidence type="ECO:0000313" key="4">
    <source>
        <dbReference type="EMBL" id="KWW20012.1"/>
    </source>
</evidence>
<evidence type="ECO:0000313" key="5">
    <source>
        <dbReference type="Proteomes" id="UP000064189"/>
    </source>
</evidence>